<feature type="region of interest" description="Disordered" evidence="1">
    <location>
        <begin position="646"/>
        <end position="665"/>
    </location>
</feature>
<evidence type="ECO:0000313" key="3">
    <source>
        <dbReference type="EMBL" id="KXH28597.1"/>
    </source>
</evidence>
<evidence type="ECO:0000256" key="1">
    <source>
        <dbReference type="SAM" id="MobiDB-lite"/>
    </source>
</evidence>
<gene>
    <name evidence="3" type="ORF">CNYM01_10234</name>
</gene>
<accession>A0A135RYL2</accession>
<keyword evidence="2" id="KW-1133">Transmembrane helix</keyword>
<evidence type="ECO:0000313" key="4">
    <source>
        <dbReference type="Proteomes" id="UP000070054"/>
    </source>
</evidence>
<evidence type="ECO:0000256" key="2">
    <source>
        <dbReference type="SAM" id="Phobius"/>
    </source>
</evidence>
<feature type="transmembrane region" description="Helical" evidence="2">
    <location>
        <begin position="121"/>
        <end position="146"/>
    </location>
</feature>
<dbReference type="AlphaFoldDB" id="A0A135RYL2"/>
<keyword evidence="4" id="KW-1185">Reference proteome</keyword>
<sequence>MPRHLSPHQQGGAVLQDSGPLCGKLTRPWHARAPNEWCHCPLPAGSVTEQTDRGNPDLRNVSVRLAIWAPEHGRPLMMAVDGSDCPEDSNSTDCLLRPLMRLLNEQKKAEDNETNWDPITFFFTLPVGILATIFAVTTVFQGILVAGKGRRKTNKRAIGKWHQATEWHWNWQDMSFESRAWLSTWKQWVQNSQPKYQSDPAATWVRFFEKIGLEYLDDPKYKDQLQPVTADYLPDDLIAAPAYGQVGAIIAAAAATGAQIKMTDDKSLYPVILGRQFQFDFRQRPTLGIIGAYSQYTQGRNDEDTHTEQKDGLRYIKSELSTSPGKLSMAMKHCRGDIGLEEGMMTPQPFQKMPQDSLNLYKEPHRYLLIKRLEDRSSNGDYSLPSLGGLNDMDAYCPIIIFFLAATPEYAPSLFPASILKTILPLTPVGLNGKYWSALYLGAFNNSKPSEWPIGHEKPKWEGFHHYWGQDIVLSMNNSDEDEDYDDYRWGRDGYFLMKTEHFLAGFCHHTGINLAKPLDAIVRRPGASINQGEKIDHEKAVENDIEKTRKTRERGMHPNAIRGDTAVLHACHSFLRDPCAFLEWFATFSASSQAQIRRRVHRQLLKVQVWLERKGRDYVNSRLLLLCKTTVILLKAQRAADEDLVPNPFKAPDTPDAPSSLHSHHSNALNPLRNLLKNFGLDEKTSHHVERMRKFSKENNIDWERSRMPPEHQEYIKIVRGKIMKHRSDLLRYFSYQDLASQCYVNIYGLLERLATVVACNSSPEDSCPEWERLKELESPHNDTDDVVIYRYLMLAILYRTAPDSEKMLHSGIWDQVVPII</sequence>
<dbReference type="OrthoDB" id="4812780at2759"/>
<protein>
    <submittedName>
        <fullName evidence="3">Uncharacterized protein</fullName>
    </submittedName>
</protein>
<keyword evidence="2" id="KW-0812">Transmembrane</keyword>
<comment type="caution">
    <text evidence="3">The sequence shown here is derived from an EMBL/GenBank/DDBJ whole genome shotgun (WGS) entry which is preliminary data.</text>
</comment>
<organism evidence="3 4">
    <name type="scientific">Colletotrichum nymphaeae SA-01</name>
    <dbReference type="NCBI Taxonomy" id="1460502"/>
    <lineage>
        <taxon>Eukaryota</taxon>
        <taxon>Fungi</taxon>
        <taxon>Dikarya</taxon>
        <taxon>Ascomycota</taxon>
        <taxon>Pezizomycotina</taxon>
        <taxon>Sordariomycetes</taxon>
        <taxon>Hypocreomycetidae</taxon>
        <taxon>Glomerellales</taxon>
        <taxon>Glomerellaceae</taxon>
        <taxon>Colletotrichum</taxon>
        <taxon>Colletotrichum acutatum species complex</taxon>
    </lineage>
</organism>
<dbReference type="EMBL" id="JEMN01001714">
    <property type="protein sequence ID" value="KXH28597.1"/>
    <property type="molecule type" value="Genomic_DNA"/>
</dbReference>
<dbReference type="Proteomes" id="UP000070054">
    <property type="component" value="Unassembled WGS sequence"/>
</dbReference>
<keyword evidence="2" id="KW-0472">Membrane</keyword>
<name>A0A135RYL2_9PEZI</name>
<reference evidence="3 4" key="1">
    <citation type="submission" date="2014-02" db="EMBL/GenBank/DDBJ databases">
        <title>The genome sequence of Colletotrichum nymphaeae SA-01.</title>
        <authorList>
            <person name="Baroncelli R."/>
            <person name="Thon M.R."/>
        </authorList>
    </citation>
    <scope>NUCLEOTIDE SEQUENCE [LARGE SCALE GENOMIC DNA]</scope>
    <source>
        <strain evidence="3 4">SA-01</strain>
    </source>
</reference>
<proteinExistence type="predicted"/>